<dbReference type="EMBL" id="QGDO01000004">
    <property type="protein sequence ID" value="PWJ41000.1"/>
    <property type="molecule type" value="Genomic_DNA"/>
</dbReference>
<protein>
    <recommendedName>
        <fullName evidence="3">2'-5' RNA ligase</fullName>
    </recommendedName>
</protein>
<reference evidence="1 2" key="1">
    <citation type="submission" date="2018-03" db="EMBL/GenBank/DDBJ databases">
        <title>Genomic Encyclopedia of Archaeal and Bacterial Type Strains, Phase II (KMG-II): from individual species to whole genera.</title>
        <authorList>
            <person name="Goeker M."/>
        </authorList>
    </citation>
    <scope>NUCLEOTIDE SEQUENCE [LARGE SCALE GENOMIC DNA]</scope>
    <source>
        <strain evidence="1 2">DSM 28229</strain>
    </source>
</reference>
<dbReference type="AlphaFoldDB" id="A0A315ZA92"/>
<name>A0A315ZA92_SEDFL</name>
<evidence type="ECO:0000313" key="1">
    <source>
        <dbReference type="EMBL" id="PWJ41000.1"/>
    </source>
</evidence>
<evidence type="ECO:0008006" key="3">
    <source>
        <dbReference type="Google" id="ProtNLM"/>
    </source>
</evidence>
<dbReference type="SUPFAM" id="SSF55144">
    <property type="entry name" value="LigT-like"/>
    <property type="match status" value="1"/>
</dbReference>
<comment type="caution">
    <text evidence="1">The sequence shown here is derived from an EMBL/GenBank/DDBJ whole genome shotgun (WGS) entry which is preliminary data.</text>
</comment>
<dbReference type="InterPro" id="IPR009097">
    <property type="entry name" value="Cyclic_Pdiesterase"/>
</dbReference>
<sequence length="238" mass="27957">MITSTLLHHKYEEIEENGLNAISVKQEVIDNYLLDPRTDNRKGLSLVVNLDYELLENIYRVLEILKPVMPNQYFYPLSDIHLTVLSVVTVNDDFRYKENLVEEYDKIFCDVIPQIPEFLVNFEGLTISNGAIIMKGFYEFPLAELREALRNQITVNGIDFQERYKLMTAHSTVVRFKEVISNRKLLLEYMNLFKNLYLGSMVVKSIDFVCHDWYNSLSKKTVLKRYYLNQDHKALALI</sequence>
<evidence type="ECO:0000313" key="2">
    <source>
        <dbReference type="Proteomes" id="UP000245535"/>
    </source>
</evidence>
<accession>A0A315ZA92</accession>
<dbReference type="OrthoDB" id="2326088at2"/>
<proteinExistence type="predicted"/>
<keyword evidence="2" id="KW-1185">Reference proteome</keyword>
<dbReference type="Proteomes" id="UP000245535">
    <property type="component" value="Unassembled WGS sequence"/>
</dbReference>
<dbReference type="RefSeq" id="WP_109619951.1">
    <property type="nucleotide sequence ID" value="NZ_QGDO01000004.1"/>
</dbReference>
<dbReference type="Gene3D" id="3.90.1140.10">
    <property type="entry name" value="Cyclic phosphodiesterase"/>
    <property type="match status" value="1"/>
</dbReference>
<gene>
    <name evidence="1" type="ORF">BC781_104266</name>
</gene>
<organism evidence="1 2">
    <name type="scientific">Sediminitomix flava</name>
    <dbReference type="NCBI Taxonomy" id="379075"/>
    <lineage>
        <taxon>Bacteria</taxon>
        <taxon>Pseudomonadati</taxon>
        <taxon>Bacteroidota</taxon>
        <taxon>Cytophagia</taxon>
        <taxon>Cytophagales</taxon>
        <taxon>Flammeovirgaceae</taxon>
        <taxon>Sediminitomix</taxon>
    </lineage>
</organism>